<dbReference type="Proteomes" id="UP000827892">
    <property type="component" value="Chromosome X"/>
</dbReference>
<organism evidence="2 3">
    <name type="scientific">Caenorhabditis briggsae</name>
    <dbReference type="NCBI Taxonomy" id="6238"/>
    <lineage>
        <taxon>Eukaryota</taxon>
        <taxon>Metazoa</taxon>
        <taxon>Ecdysozoa</taxon>
        <taxon>Nematoda</taxon>
        <taxon>Chromadorea</taxon>
        <taxon>Rhabditida</taxon>
        <taxon>Rhabditina</taxon>
        <taxon>Rhabditomorpha</taxon>
        <taxon>Rhabditoidea</taxon>
        <taxon>Rhabditidae</taxon>
        <taxon>Peloderinae</taxon>
        <taxon>Caenorhabditis</taxon>
    </lineage>
</organism>
<reference evidence="2 3" key="1">
    <citation type="submission" date="2022-05" db="EMBL/GenBank/DDBJ databases">
        <title>Chromosome-level reference genomes for two strains of Caenorhabditis briggsae: an improved platform for comparative genomics.</title>
        <authorList>
            <person name="Stevens L."/>
            <person name="Andersen E.C."/>
        </authorList>
    </citation>
    <scope>NUCLEOTIDE SEQUENCE [LARGE SCALE GENOMIC DNA]</scope>
    <source>
        <strain evidence="2">QX1410_ONT</strain>
        <tissue evidence="2">Whole-organism</tissue>
    </source>
</reference>
<feature type="coiled-coil region" evidence="1">
    <location>
        <begin position="22"/>
        <end position="95"/>
    </location>
</feature>
<proteinExistence type="predicted"/>
<sequence length="112" mass="12927">MILVGMEKNYPKMEDNTVEGINKELIRENQVQERMIEKLKENIRILEDIEEQKTKSMDLAITFYALSLGALTNIMKSKDEEIRELNQKMAAIQEILDKKPVAGTMEKVGKLD</sequence>
<accession>A0AAE8ZRF3</accession>
<dbReference type="AlphaFoldDB" id="A0AAE8ZRF3"/>
<gene>
    <name evidence="2" type="ORF">L3Y34_011295</name>
</gene>
<name>A0AAE8ZRF3_CAEBR</name>
<protein>
    <submittedName>
        <fullName evidence="2">Uncharacterized protein</fullName>
    </submittedName>
</protein>
<keyword evidence="1" id="KW-0175">Coiled coil</keyword>
<evidence type="ECO:0000256" key="1">
    <source>
        <dbReference type="SAM" id="Coils"/>
    </source>
</evidence>
<dbReference type="EMBL" id="CP090896">
    <property type="protein sequence ID" value="ULT81308.1"/>
    <property type="molecule type" value="Genomic_DNA"/>
</dbReference>
<evidence type="ECO:0000313" key="3">
    <source>
        <dbReference type="Proteomes" id="UP000827892"/>
    </source>
</evidence>
<evidence type="ECO:0000313" key="2">
    <source>
        <dbReference type="EMBL" id="ULT81308.1"/>
    </source>
</evidence>